<reference evidence="16" key="1">
    <citation type="journal article" date="2020" name="Fungal Divers.">
        <title>Resolving the Mortierellaceae phylogeny through synthesis of multi-gene phylogenetics and phylogenomics.</title>
        <authorList>
            <person name="Vandepol N."/>
            <person name="Liber J."/>
            <person name="Desiro A."/>
            <person name="Na H."/>
            <person name="Kennedy M."/>
            <person name="Barry K."/>
            <person name="Grigoriev I.V."/>
            <person name="Miller A.N."/>
            <person name="O'Donnell K."/>
            <person name="Stajich J.E."/>
            <person name="Bonito G."/>
        </authorList>
    </citation>
    <scope>NUCLEOTIDE SEQUENCE</scope>
    <source>
        <strain evidence="16">REB-010B</strain>
    </source>
</reference>
<proteinExistence type="inferred from homology"/>
<feature type="compositionally biased region" description="Basic and acidic residues" evidence="13">
    <location>
        <begin position="977"/>
        <end position="987"/>
    </location>
</feature>
<dbReference type="EMBL" id="JAAAIP010000433">
    <property type="protein sequence ID" value="KAG0317258.1"/>
    <property type="molecule type" value="Genomic_DNA"/>
</dbReference>
<feature type="region of interest" description="Disordered" evidence="13">
    <location>
        <begin position="999"/>
        <end position="1032"/>
    </location>
</feature>
<keyword evidence="17" id="KW-1185">Reference proteome</keyword>
<evidence type="ECO:0000256" key="13">
    <source>
        <dbReference type="SAM" id="MobiDB-lite"/>
    </source>
</evidence>
<feature type="repeat" description="FG-GAP" evidence="12">
    <location>
        <begin position="468"/>
        <end position="530"/>
    </location>
</feature>
<evidence type="ECO:0000259" key="15">
    <source>
        <dbReference type="Pfam" id="PF00882"/>
    </source>
</evidence>
<dbReference type="InterPro" id="IPR029002">
    <property type="entry name" value="PLPC/GPLD1"/>
</dbReference>
<feature type="region of interest" description="Disordered" evidence="13">
    <location>
        <begin position="966"/>
        <end position="987"/>
    </location>
</feature>
<comment type="catalytic activity">
    <reaction evidence="11">
        <text>a 6-(alpha-D-glucosaminyl)-1-(1,2-diacyl-sn-glycero-3-phospho)-1D-myo-inositol + H2O = 6-(alpha-D-glucosaminyl)-1D-myo-inositol + a 1,2-diacyl-sn-glycero-3-phosphate + H(+)</text>
        <dbReference type="Rhea" id="RHEA:10832"/>
        <dbReference type="ChEBI" id="CHEBI:15377"/>
        <dbReference type="ChEBI" id="CHEBI:15378"/>
        <dbReference type="ChEBI" id="CHEBI:57997"/>
        <dbReference type="ChEBI" id="CHEBI:58608"/>
        <dbReference type="ChEBI" id="CHEBI:58700"/>
        <dbReference type="EC" id="3.1.4.50"/>
    </reaction>
</comment>
<dbReference type="Gene3D" id="2.130.10.130">
    <property type="entry name" value="Integrin alpha, N-terminal"/>
    <property type="match status" value="1"/>
</dbReference>
<gene>
    <name evidence="16" type="primary">GPLD1_2</name>
    <name evidence="16" type="ORF">BGZ99_006423</name>
</gene>
<evidence type="ECO:0000256" key="11">
    <source>
        <dbReference type="ARBA" id="ARBA00093237"/>
    </source>
</evidence>
<dbReference type="SMART" id="SM00191">
    <property type="entry name" value="Int_alpha"/>
    <property type="match status" value="4"/>
</dbReference>
<evidence type="ECO:0000313" key="16">
    <source>
        <dbReference type="EMBL" id="KAG0317258.1"/>
    </source>
</evidence>
<dbReference type="InterPro" id="IPR028994">
    <property type="entry name" value="Integrin_alpha_N"/>
</dbReference>
<feature type="compositionally biased region" description="Acidic residues" evidence="13">
    <location>
        <begin position="1018"/>
        <end position="1028"/>
    </location>
</feature>
<evidence type="ECO:0000313" key="17">
    <source>
        <dbReference type="Proteomes" id="UP000738325"/>
    </source>
</evidence>
<dbReference type="OrthoDB" id="5317514at2759"/>
<dbReference type="PANTHER" id="PTHR23221:SF7">
    <property type="entry name" value="PHOSPHATIDYLINOSITOL-GLYCAN-SPECIFIC PHOSPHOLIPASE D"/>
    <property type="match status" value="1"/>
</dbReference>
<dbReference type="InterPro" id="IPR032675">
    <property type="entry name" value="LRR_dom_sf"/>
</dbReference>
<dbReference type="Pfam" id="PF00882">
    <property type="entry name" value="Zn_dep_PLPC"/>
    <property type="match status" value="1"/>
</dbReference>
<comment type="similarity">
    <text evidence="2">Belongs to the GPLD1 family.</text>
</comment>
<dbReference type="PANTHER" id="PTHR23221">
    <property type="entry name" value="GLYCOSYLPHOSPHATIDYLINOSITOL PHOSPHOLIPASE D"/>
    <property type="match status" value="1"/>
</dbReference>
<dbReference type="InterPro" id="IPR013519">
    <property type="entry name" value="Int_alpha_beta-p"/>
</dbReference>
<evidence type="ECO:0000256" key="2">
    <source>
        <dbReference type="ARBA" id="ARBA00008652"/>
    </source>
</evidence>
<feature type="domain" description="Phospholipase C/D" evidence="15">
    <location>
        <begin position="89"/>
        <end position="212"/>
    </location>
</feature>
<keyword evidence="5" id="KW-0964">Secreted</keyword>
<evidence type="ECO:0000256" key="3">
    <source>
        <dbReference type="ARBA" id="ARBA00012284"/>
    </source>
</evidence>
<evidence type="ECO:0000256" key="5">
    <source>
        <dbReference type="ARBA" id="ARBA00022525"/>
    </source>
</evidence>
<dbReference type="PROSITE" id="PS51470">
    <property type="entry name" value="FG_GAP"/>
    <property type="match status" value="2"/>
</dbReference>
<name>A0A9P6US22_9FUNG</name>
<feature type="region of interest" description="Disordered" evidence="13">
    <location>
        <begin position="665"/>
        <end position="690"/>
    </location>
</feature>
<dbReference type="Gene3D" id="3.80.10.10">
    <property type="entry name" value="Ribonuclease Inhibitor"/>
    <property type="match status" value="2"/>
</dbReference>
<feature type="repeat" description="FG-GAP" evidence="12">
    <location>
        <begin position="540"/>
        <end position="601"/>
    </location>
</feature>
<dbReference type="SUPFAM" id="SSF52047">
    <property type="entry name" value="RNI-like"/>
    <property type="match status" value="2"/>
</dbReference>
<feature type="chain" id="PRO_5040450355" description="Phosphatidylinositol-glycan-specific phospholipase D" evidence="14">
    <location>
        <begin position="23"/>
        <end position="1944"/>
    </location>
</feature>
<evidence type="ECO:0000256" key="6">
    <source>
        <dbReference type="ARBA" id="ARBA00022729"/>
    </source>
</evidence>
<evidence type="ECO:0000256" key="9">
    <source>
        <dbReference type="ARBA" id="ARBA00023180"/>
    </source>
</evidence>
<comment type="caution">
    <text evidence="16">The sequence shown here is derived from an EMBL/GenBank/DDBJ whole genome shotgun (WGS) entry which is preliminary data.</text>
</comment>
<feature type="compositionally biased region" description="Low complexity" evidence="13">
    <location>
        <begin position="1000"/>
        <end position="1010"/>
    </location>
</feature>
<dbReference type="SUPFAM" id="SSF69318">
    <property type="entry name" value="Integrin alpha N-terminal domain"/>
    <property type="match status" value="1"/>
</dbReference>
<sequence length="1944" mass="218192">MKASLRTAFLLLTLITLDSWRSATVESCGITIHNEIAFRASRILLASVQDASFPASSPSSQSHSTWPGEAENQSRSRSLYDYIPLLELRESLFAGSFFPDWGYNCIGKIWNEAAEEAHWPPFAEEAVRYILETYPQPWTDHAKDLIAFLFGTVSHSVGDMSWHALHGLDAGFIKAIAKTSFDGDYYKGHTLADVGAEFVLSHMSKMEHLVIAWKVPVKDVSAIYKRMGYYVPGPALSHCMRNGFAGAQANARLGSQLFPVYASKSPFLIEQVVDYPMGGLRDMSEWTIDCWNGLAGYLSQEHKLPDDDDRRANRTLNLCYALWEERNRKDHEDTMGRTREGQVRHQHSSGADLDGTSALARLSRAGLRVVSEVNKHTGMVSFAIDDTEKTARESAVNADASVLPQDLLERQLPKDDDLFKGLLRSNMQQPLAWKHRSQTGELNLHQSKSQHSNMGPNVCLSFSDELESQARTLFLPIAYSSFGHAVASGDFRGDGNIDLVVAAPHMTLDPLVPSQGAVFLVPGQTLSEVETSTDVRQIASRIIYGDPNEPQSRFGWSLAVVDLNRDGIDDLAIGAPGHGAKDLKYDGAVYVYFGYQGSGLSSEPDLVVNYERLKDEDQEIPTGKDSLMGLGYVVRGLDLTGSGYKDLVLGMPMATVEVDPLAKEPLTKRVLPDDDDKDDDEEDEKEKERNARFKAQAGRVLVFLSQAGHSGRKLDSDRDWELHGEDAFGWFGASLTVVSQARHESTSTAISSISSILSWICPFKLEVSHRNSRLKQKLSERRILVVGSPTFGVGEQEAMRGKIQGFVIPAFDGDLLPAPSPPSIFTIHGDAKFQQFGSSLAPNRISPSSALRLDRQFLAGVPQELLVVGSQSEDILNRLPRVGRQWQAGMVRILDISQLQDGADVKISDLDANPDIVRDSLRGSQSMAHLSAAMEVSTDGRSLWLTEPYAKSEAGRILEWAPNFERRREGDDDDDGSKDGKHRDENHRLCRNRKGHCKNVVGVRGRPPVRGSERRGDDDDGDDDDDNQDPVKQCFIGSDFRGRFGSQLLVGDLNVDGMDDIVVTSSHASQYATHMVWNKVSIGNCQRQPHLQDILKHKDSIRSIGVYDKRPYTGSGLSSAAWEVIAQLPHLGSLTVSTYVVKEVVNLFWDVCERVASLSCSDMGFEAAGDLTSRTFPRVLYLSMWARLDPRIFDEVDLMKRFPNIKTLRWAGHHATDKFIRLLADGTWPALESMNASFTDVSDEIQATIIRAIRSHFATLEELDFQLCTIDGSTGTMLQEILSSCPLLERINLPRVKAADLVPGRPWVCTRLQILTVSVVFERGEIKHLQPLICEQLSRLTALVELDISGIAGFEDQEFDIEEGQPDIEEVEPDVADAGPDVADVEPDFEEVDPDIEEIETTFEDVEDTVDSEDSGYDYSDFLPFQRSFNFLRQRMSQNEMSWIVEHWKELDYMYGQLNEDEDTENHLKILTLVAEWLSDLERARCSRVSKLWYKTFDPMVWHEVIIGTSQGRQPNLQDILKHKDSIRLLALHDEYPYTNDALSSTSWEVIAQLPHLESMSVSTYVVKEVVNLFWDVCERVVCLSFHNMRFEAAGDFNSRTFPRVLYLDLWARLDPRVLDEVEFMRRCPNIQTLKWPGHYATDKFIQLVLDETWPGLDFMDAAIADVPDEIQATIILRLTKISTWRVRSFGPESFQALRYHFAGLEWLDFSMCTLDGPAGAMLQEILSSCPLLEFVAWPQVKASDLVPGKSWACTALRVFRVPVVFESGEIEDLQPLIFEQLSRLTTLMVLNVSLLTGDEELPYDVQEVEPSVENVEPSVEEMVPVVTDVEPDVADMDPGIEEVELTVGDVEETVGPEDSELLPFQRSFDFRLGKGLEKLATLRSLYVISFNYLTQRMGENEVSWMIEHWKELYGVCGQLNEDEDTDNRLISMLEEAGIKHERQ</sequence>
<organism evidence="16 17">
    <name type="scientific">Dissophora globulifera</name>
    <dbReference type="NCBI Taxonomy" id="979702"/>
    <lineage>
        <taxon>Eukaryota</taxon>
        <taxon>Fungi</taxon>
        <taxon>Fungi incertae sedis</taxon>
        <taxon>Mucoromycota</taxon>
        <taxon>Mortierellomycotina</taxon>
        <taxon>Mortierellomycetes</taxon>
        <taxon>Mortierellales</taxon>
        <taxon>Mortierellaceae</taxon>
        <taxon>Dissophora</taxon>
    </lineage>
</organism>
<evidence type="ECO:0000256" key="10">
    <source>
        <dbReference type="ARBA" id="ARBA00029753"/>
    </source>
</evidence>
<keyword evidence="9" id="KW-0325">Glycoprotein</keyword>
<dbReference type="Pfam" id="PF01839">
    <property type="entry name" value="FG-GAP"/>
    <property type="match status" value="1"/>
</dbReference>
<evidence type="ECO:0000256" key="14">
    <source>
        <dbReference type="SAM" id="SignalP"/>
    </source>
</evidence>
<keyword evidence="7" id="KW-0677">Repeat</keyword>
<feature type="region of interest" description="Disordered" evidence="13">
    <location>
        <begin position="331"/>
        <end position="356"/>
    </location>
</feature>
<feature type="compositionally biased region" description="Basic and acidic residues" evidence="13">
    <location>
        <begin position="331"/>
        <end position="343"/>
    </location>
</feature>
<dbReference type="EC" id="3.1.4.50" evidence="3"/>
<keyword evidence="8" id="KW-0378">Hydrolase</keyword>
<keyword evidence="6 14" id="KW-0732">Signal</keyword>
<dbReference type="Gene3D" id="1.20.1480.30">
    <property type="entry name" value="Designed four-helix bundle protein"/>
    <property type="match status" value="1"/>
</dbReference>
<comment type="subcellular location">
    <subcellularLocation>
        <location evidence="1">Secreted</location>
    </subcellularLocation>
</comment>
<dbReference type="GO" id="GO:0004621">
    <property type="term" value="F:glycosylphosphatidylinositol phospholipase D activity"/>
    <property type="evidence" value="ECO:0007669"/>
    <property type="project" value="UniProtKB-EC"/>
</dbReference>
<dbReference type="GO" id="GO:0031012">
    <property type="term" value="C:extracellular matrix"/>
    <property type="evidence" value="ECO:0007669"/>
    <property type="project" value="TreeGrafter"/>
</dbReference>
<evidence type="ECO:0000256" key="7">
    <source>
        <dbReference type="ARBA" id="ARBA00022737"/>
    </source>
</evidence>
<dbReference type="GO" id="GO:0005615">
    <property type="term" value="C:extracellular space"/>
    <property type="evidence" value="ECO:0007669"/>
    <property type="project" value="TreeGrafter"/>
</dbReference>
<evidence type="ECO:0000256" key="1">
    <source>
        <dbReference type="ARBA" id="ARBA00004613"/>
    </source>
</evidence>
<feature type="signal peptide" evidence="14">
    <location>
        <begin position="1"/>
        <end position="22"/>
    </location>
</feature>
<evidence type="ECO:0000256" key="12">
    <source>
        <dbReference type="PROSITE-ProRule" id="PRU00803"/>
    </source>
</evidence>
<protein>
    <recommendedName>
        <fullName evidence="4">Phosphatidylinositol-glycan-specific phospholipase D</fullName>
        <ecNumber evidence="3">3.1.4.50</ecNumber>
    </recommendedName>
    <alternativeName>
        <fullName evidence="10">Glycosyl-phosphatidylinositol-specific phospholipase D</fullName>
    </alternativeName>
</protein>
<dbReference type="Proteomes" id="UP000738325">
    <property type="component" value="Unassembled WGS sequence"/>
</dbReference>
<feature type="compositionally biased region" description="Acidic residues" evidence="13">
    <location>
        <begin position="673"/>
        <end position="685"/>
    </location>
</feature>
<evidence type="ECO:0000256" key="8">
    <source>
        <dbReference type="ARBA" id="ARBA00022801"/>
    </source>
</evidence>
<accession>A0A9P6US22</accession>
<dbReference type="InterPro" id="IPR013517">
    <property type="entry name" value="FG-GAP"/>
</dbReference>
<evidence type="ECO:0000256" key="4">
    <source>
        <dbReference type="ARBA" id="ARBA00015988"/>
    </source>
</evidence>